<evidence type="ECO:0000256" key="1">
    <source>
        <dbReference type="SAM" id="MobiDB-lite"/>
    </source>
</evidence>
<gene>
    <name evidence="2" type="ORF">BM221_005455</name>
</gene>
<proteinExistence type="predicted"/>
<dbReference type="Proteomes" id="UP000235728">
    <property type="component" value="Unassembled WGS sequence"/>
</dbReference>
<name>A0A2N6NNM0_BEABA</name>
<evidence type="ECO:0000313" key="2">
    <source>
        <dbReference type="EMBL" id="PMB68871.1"/>
    </source>
</evidence>
<protein>
    <submittedName>
        <fullName evidence="2">Uncharacterized protein</fullName>
    </submittedName>
</protein>
<feature type="compositionally biased region" description="Basic and acidic residues" evidence="1">
    <location>
        <begin position="7"/>
        <end position="19"/>
    </location>
</feature>
<feature type="region of interest" description="Disordered" evidence="1">
    <location>
        <begin position="1"/>
        <end position="29"/>
    </location>
</feature>
<sequence>MSCESDEAVKAAKLDESGPRRATILSQHPTNFHPDVANFVFTDTQQCANAESVANAVQLYAVTHPITSFLDALR</sequence>
<dbReference type="AlphaFoldDB" id="A0A2N6NNM0"/>
<organism evidence="2 3">
    <name type="scientific">Beauveria bassiana</name>
    <name type="common">White muscardine disease fungus</name>
    <name type="synonym">Tritirachium shiotae</name>
    <dbReference type="NCBI Taxonomy" id="176275"/>
    <lineage>
        <taxon>Eukaryota</taxon>
        <taxon>Fungi</taxon>
        <taxon>Dikarya</taxon>
        <taxon>Ascomycota</taxon>
        <taxon>Pezizomycotina</taxon>
        <taxon>Sordariomycetes</taxon>
        <taxon>Hypocreomycetidae</taxon>
        <taxon>Hypocreales</taxon>
        <taxon>Cordycipitaceae</taxon>
        <taxon>Beauveria</taxon>
    </lineage>
</organism>
<reference evidence="2 3" key="1">
    <citation type="journal article" date="2016" name="Appl. Microbiol. Biotechnol.">
        <title>Characterization of T-DNA insertion mutants with decreased virulence in the entomopathogenic fungus Beauveria bassiana JEF-007.</title>
        <authorList>
            <person name="Kim S."/>
            <person name="Lee S.J."/>
            <person name="Nai Y.S."/>
            <person name="Yu J.S."/>
            <person name="Lee M.R."/>
            <person name="Yang Y.T."/>
            <person name="Kim J.S."/>
        </authorList>
    </citation>
    <scope>NUCLEOTIDE SEQUENCE [LARGE SCALE GENOMIC DNA]</scope>
    <source>
        <strain evidence="2 3">JEF-007</strain>
    </source>
</reference>
<accession>A0A2N6NNM0</accession>
<evidence type="ECO:0000313" key="3">
    <source>
        <dbReference type="Proteomes" id="UP000235728"/>
    </source>
</evidence>
<dbReference type="EMBL" id="MRVG01000005">
    <property type="protein sequence ID" value="PMB68871.1"/>
    <property type="molecule type" value="Genomic_DNA"/>
</dbReference>
<comment type="caution">
    <text evidence="2">The sequence shown here is derived from an EMBL/GenBank/DDBJ whole genome shotgun (WGS) entry which is preliminary data.</text>
</comment>